<protein>
    <submittedName>
        <fullName evidence="1">Uncharacterized protein</fullName>
    </submittedName>
</protein>
<keyword evidence="2" id="KW-1185">Reference proteome</keyword>
<comment type="caution">
    <text evidence="1">The sequence shown here is derived from an EMBL/GenBank/DDBJ whole genome shotgun (WGS) entry which is preliminary data.</text>
</comment>
<sequence>MDNKKWIREYMKDSLESHYKRKLSTSITFSHDVVLDYKAILSALSQKFEDRYALTTTSFPDIPKIYTQRIFNNNADSLDVRPLLEIKDSEGEINQSYLERELAHVIKNNKATSIKQTKLKPLLTDFTESLLETRCSMYPVMHKFHVNLRFNTSSLIFNIHPLVTTLDSNHNVIKKILLWKIQCQDIDREAYFLLIVKLFFEQILLDLFRCDIIRNQVDKTINMLKNNSITNTFQLQSAGLLSTEFIADQIISSSNMLSVLESYLLPTLIYERDKLVKDISNKVEFGNIRQLMNIIRGFKSRQEMLHYLSKKIKTENDLDLVRKALLLCHVEKESEKSVCDDGQFEPMHLSYVTPTIKDMFPVLNVHQDYGHQWLSEKIQEHLKERHLKNRVELSQSRRRVIRKTKLKERIKHAHRHYHNLLNVVPDNLRNKLLSHISNYITKSDADIESDLVQSLQSQEFVFVSQSDSNFHRALYFMRHDDSLIHQRVARYRRECLINNQDIDHCTAMIRYCDLVTRYRGSSQVIRCVQKICYQIRDEAVRDNRKIVDIKWMVKRSQDMYEYEMDKLSFRGVDVKHLLFPFVNTIARMTRLKKLFLDIMCGTRKQLEMLQEQ</sequence>
<accession>A0AAW2ZJW3</accession>
<organism evidence="1 2">
    <name type="scientific">Acrasis kona</name>
    <dbReference type="NCBI Taxonomy" id="1008807"/>
    <lineage>
        <taxon>Eukaryota</taxon>
        <taxon>Discoba</taxon>
        <taxon>Heterolobosea</taxon>
        <taxon>Tetramitia</taxon>
        <taxon>Eutetramitia</taxon>
        <taxon>Acrasidae</taxon>
        <taxon>Acrasis</taxon>
    </lineage>
</organism>
<gene>
    <name evidence="1" type="ORF">AKO1_009001</name>
</gene>
<dbReference type="AlphaFoldDB" id="A0AAW2ZJW3"/>
<evidence type="ECO:0000313" key="1">
    <source>
        <dbReference type="EMBL" id="KAL0489090.1"/>
    </source>
</evidence>
<dbReference type="Proteomes" id="UP001431209">
    <property type="component" value="Unassembled WGS sequence"/>
</dbReference>
<evidence type="ECO:0000313" key="2">
    <source>
        <dbReference type="Proteomes" id="UP001431209"/>
    </source>
</evidence>
<dbReference type="EMBL" id="JAOPGA020001514">
    <property type="protein sequence ID" value="KAL0489090.1"/>
    <property type="molecule type" value="Genomic_DNA"/>
</dbReference>
<name>A0AAW2ZJW3_9EUKA</name>
<reference evidence="1 2" key="1">
    <citation type="submission" date="2024-03" db="EMBL/GenBank/DDBJ databases">
        <title>The Acrasis kona genome and developmental transcriptomes reveal deep origins of eukaryotic multicellular pathways.</title>
        <authorList>
            <person name="Sheikh S."/>
            <person name="Fu C.-J."/>
            <person name="Brown M.W."/>
            <person name="Baldauf S.L."/>
        </authorList>
    </citation>
    <scope>NUCLEOTIDE SEQUENCE [LARGE SCALE GENOMIC DNA]</scope>
    <source>
        <strain evidence="1 2">ATCC MYA-3509</strain>
    </source>
</reference>
<proteinExistence type="predicted"/>